<evidence type="ECO:0000256" key="11">
    <source>
        <dbReference type="ARBA" id="ARBA00023447"/>
    </source>
</evidence>
<evidence type="ECO:0000256" key="15">
    <source>
        <dbReference type="SAM" id="MobiDB-lite"/>
    </source>
</evidence>
<dbReference type="SUPFAM" id="SSF52980">
    <property type="entry name" value="Restriction endonuclease-like"/>
    <property type="match status" value="1"/>
</dbReference>
<evidence type="ECO:0000256" key="7">
    <source>
        <dbReference type="ARBA" id="ARBA00022801"/>
    </source>
</evidence>
<dbReference type="NCBIfam" id="NF002584">
    <property type="entry name" value="PRK02234.1-5"/>
    <property type="match status" value="1"/>
</dbReference>
<name>A0ABY9KYH0_9BACI</name>
<dbReference type="NCBIfam" id="NF002581">
    <property type="entry name" value="PRK02234.1-2"/>
    <property type="match status" value="1"/>
</dbReference>
<evidence type="ECO:0000256" key="12">
    <source>
        <dbReference type="ARBA" id="ARBA00029523"/>
    </source>
</evidence>
<evidence type="ECO:0000256" key="5">
    <source>
        <dbReference type="ARBA" id="ARBA00022759"/>
    </source>
</evidence>
<feature type="binding site" evidence="13">
    <location>
        <position position="98"/>
    </location>
    <ligand>
        <name>Mg(2+)</name>
        <dbReference type="ChEBI" id="CHEBI:18420"/>
    </ligand>
</feature>
<organism evidence="16 17">
    <name type="scientific">Aciduricibacillus chroicocephali</name>
    <dbReference type="NCBI Taxonomy" id="3054939"/>
    <lineage>
        <taxon>Bacteria</taxon>
        <taxon>Bacillati</taxon>
        <taxon>Bacillota</taxon>
        <taxon>Bacilli</taxon>
        <taxon>Bacillales</taxon>
        <taxon>Bacillaceae</taxon>
        <taxon>Aciduricibacillus</taxon>
    </lineage>
</organism>
<keyword evidence="3 13" id="KW-0540">Nuclease</keyword>
<dbReference type="NCBIfam" id="TIGR00648">
    <property type="entry name" value="recU"/>
    <property type="match status" value="1"/>
</dbReference>
<evidence type="ECO:0000256" key="3">
    <source>
        <dbReference type="ARBA" id="ARBA00022722"/>
    </source>
</evidence>
<comment type="catalytic activity">
    <reaction evidence="13">
        <text>Endonucleolytic cleavage at a junction such as a reciprocal single-stranded crossover between two homologous DNA duplexes (Holliday junction).</text>
        <dbReference type="EC" id="3.1.21.10"/>
    </reaction>
</comment>
<comment type="similarity">
    <text evidence="11 13">Belongs to the RecU family.</text>
</comment>
<keyword evidence="10 13" id="KW-0234">DNA repair</keyword>
<dbReference type="EMBL" id="CP129113">
    <property type="protein sequence ID" value="WLV25941.1"/>
    <property type="molecule type" value="Genomic_DNA"/>
</dbReference>
<evidence type="ECO:0000256" key="4">
    <source>
        <dbReference type="ARBA" id="ARBA00022723"/>
    </source>
</evidence>
<dbReference type="Proteomes" id="UP001180087">
    <property type="component" value="Chromosome"/>
</dbReference>
<keyword evidence="9 13" id="KW-0233">DNA recombination</keyword>
<comment type="cofactor">
    <cofactor evidence="13">
        <name>Mg(2+)</name>
        <dbReference type="ChEBI" id="CHEBI:18420"/>
    </cofactor>
    <text evidence="13">Binds 1 Mg(2+) ion per subunit.</text>
</comment>
<reference evidence="16" key="1">
    <citation type="submission" date="2023-06" db="EMBL/GenBank/DDBJ databases">
        <title>A Treasure from Seagulls: Isolation and Description of Aciduricobacillus qingdaonensis gen. nov., sp. nov., a Rare Obligately Uric Acid-utilizing Member in the Family Bacillaceae.</title>
        <authorList>
            <person name="Liu W."/>
            <person name="Wang B."/>
        </authorList>
    </citation>
    <scope>NUCLEOTIDE SEQUENCE</scope>
    <source>
        <strain evidence="16">44XB</strain>
    </source>
</reference>
<keyword evidence="2 13" id="KW-0963">Cytoplasm</keyword>
<dbReference type="HAMAP" id="MF_00130">
    <property type="entry name" value="RecU"/>
    <property type="match status" value="1"/>
</dbReference>
<accession>A0ABY9KYH0</accession>
<feature type="site" description="Transition state stabilizer" evidence="13">
    <location>
        <position position="100"/>
    </location>
</feature>
<dbReference type="PIRSF" id="PIRSF037785">
    <property type="entry name" value="RecU"/>
    <property type="match status" value="1"/>
</dbReference>
<evidence type="ECO:0000256" key="14">
    <source>
        <dbReference type="NCBIfam" id="TIGR00648"/>
    </source>
</evidence>
<gene>
    <name evidence="13 16" type="primary">recU</name>
    <name evidence="16" type="ORF">QR721_07015</name>
</gene>
<evidence type="ECO:0000256" key="9">
    <source>
        <dbReference type="ARBA" id="ARBA00023172"/>
    </source>
</evidence>
<dbReference type="InterPro" id="IPR011856">
    <property type="entry name" value="tRNA_endonuc-like_dom_sf"/>
</dbReference>
<protein>
    <recommendedName>
        <fullName evidence="12 13">Holliday junction resolvase RecU</fullName>
        <ecNumber evidence="13 14">3.1.21.10</ecNumber>
    </recommendedName>
    <alternativeName>
        <fullName evidence="13">Recombination protein U homolog</fullName>
    </alternativeName>
</protein>
<sequence>MNYPNGKRPVVDKAVSPAGSTSQGYGNRGMTLEEDINATNAFYRSTGRGLIHKKPTPVQIVNVHYPKRTAAVITEAYFKQPSTTDYNGVYKGRHIDFEAKETKNKTSFPLSNIHEHQIAHMEAVIKQEGICFMIIRFASLGKTFYFSAESLLESWAKHLQGGRKSISYNYIEEAGHLIPFGYQARIDYLSIVDKLYF</sequence>
<keyword evidence="8 13" id="KW-0460">Magnesium</keyword>
<evidence type="ECO:0000256" key="6">
    <source>
        <dbReference type="ARBA" id="ARBA00022763"/>
    </source>
</evidence>
<dbReference type="InterPro" id="IPR011335">
    <property type="entry name" value="Restrct_endonuc-II-like"/>
</dbReference>
<proteinExistence type="inferred from homology"/>
<evidence type="ECO:0000313" key="16">
    <source>
        <dbReference type="EMBL" id="WLV25941.1"/>
    </source>
</evidence>
<evidence type="ECO:0000313" key="17">
    <source>
        <dbReference type="Proteomes" id="UP001180087"/>
    </source>
</evidence>
<dbReference type="InterPro" id="IPR004612">
    <property type="entry name" value="Resolv_RecU"/>
</dbReference>
<feature type="binding site" evidence="13">
    <location>
        <position position="85"/>
    </location>
    <ligand>
        <name>Mg(2+)</name>
        <dbReference type="ChEBI" id="CHEBI:18420"/>
    </ligand>
</feature>
<dbReference type="RefSeq" id="WP_348029731.1">
    <property type="nucleotide sequence ID" value="NZ_CP129113.1"/>
</dbReference>
<evidence type="ECO:0000256" key="1">
    <source>
        <dbReference type="ARBA" id="ARBA00004496"/>
    </source>
</evidence>
<evidence type="ECO:0000256" key="2">
    <source>
        <dbReference type="ARBA" id="ARBA00022490"/>
    </source>
</evidence>
<dbReference type="Gene3D" id="3.40.1350.10">
    <property type="match status" value="1"/>
</dbReference>
<comment type="function">
    <text evidence="13">Endonuclease that resolves Holliday junction intermediates in genetic recombination. Cleaves mobile four-strand junctions by introducing symmetrical nicks in paired strands. Promotes annealing of linear ssDNA with homologous dsDNA. Required for DNA repair, homologous recombination and chromosome segregation.</text>
</comment>
<dbReference type="EC" id="3.1.21.10" evidence="13 14"/>
<keyword evidence="7 13" id="KW-0378">Hydrolase</keyword>
<evidence type="ECO:0000256" key="8">
    <source>
        <dbReference type="ARBA" id="ARBA00022842"/>
    </source>
</evidence>
<keyword evidence="17" id="KW-1185">Reference proteome</keyword>
<feature type="region of interest" description="Disordered" evidence="15">
    <location>
        <begin position="1"/>
        <end position="29"/>
    </location>
</feature>
<keyword evidence="4 13" id="KW-0479">Metal-binding</keyword>
<keyword evidence="5 13" id="KW-0255">Endonuclease</keyword>
<feature type="binding site" evidence="13">
    <location>
        <position position="117"/>
    </location>
    <ligand>
        <name>Mg(2+)</name>
        <dbReference type="ChEBI" id="CHEBI:18420"/>
    </ligand>
</feature>
<evidence type="ECO:0000256" key="10">
    <source>
        <dbReference type="ARBA" id="ARBA00023204"/>
    </source>
</evidence>
<evidence type="ECO:0000256" key="13">
    <source>
        <dbReference type="HAMAP-Rule" id="MF_00130"/>
    </source>
</evidence>
<dbReference type="CDD" id="cd22354">
    <property type="entry name" value="RecU-like"/>
    <property type="match status" value="1"/>
</dbReference>
<keyword evidence="6 13" id="KW-0227">DNA damage</keyword>
<dbReference type="Pfam" id="PF03838">
    <property type="entry name" value="RecU"/>
    <property type="match status" value="1"/>
</dbReference>
<feature type="binding site" evidence="13">
    <location>
        <position position="83"/>
    </location>
    <ligand>
        <name>Mg(2+)</name>
        <dbReference type="ChEBI" id="CHEBI:18420"/>
    </ligand>
</feature>
<comment type="subcellular location">
    <subcellularLocation>
        <location evidence="1 13">Cytoplasm</location>
    </subcellularLocation>
</comment>